<dbReference type="Pfam" id="PF00437">
    <property type="entry name" value="T2SSE"/>
    <property type="match status" value="1"/>
</dbReference>
<dbReference type="eggNOG" id="COG2804">
    <property type="taxonomic scope" value="Bacteria"/>
</dbReference>
<dbReference type="KEGG" id="sdr:SCD_n01951"/>
<feature type="domain" description="Bacterial type II secretion system protein E" evidence="5">
    <location>
        <begin position="581"/>
        <end position="595"/>
    </location>
</feature>
<dbReference type="PANTHER" id="PTHR30258:SF1">
    <property type="entry name" value="PROTEIN TRANSPORT PROTEIN HOFB HOMOLOG"/>
    <property type="match status" value="1"/>
</dbReference>
<dbReference type="EMBL" id="AP013066">
    <property type="protein sequence ID" value="BAN35762.1"/>
    <property type="molecule type" value="Genomic_DNA"/>
</dbReference>
<name>S6B5F0_SULDS</name>
<evidence type="ECO:0000256" key="4">
    <source>
        <dbReference type="SAM" id="MobiDB-lite"/>
    </source>
</evidence>
<comment type="similarity">
    <text evidence="1">Belongs to the GSP E family.</text>
</comment>
<dbReference type="HOGENOM" id="CLU_013446_10_3_4"/>
<organism evidence="6 7">
    <name type="scientific">Sulfuricella denitrificans (strain DSM 22764 / NBRC 105220 / skB26)</name>
    <dbReference type="NCBI Taxonomy" id="1163617"/>
    <lineage>
        <taxon>Bacteria</taxon>
        <taxon>Pseudomonadati</taxon>
        <taxon>Pseudomonadota</taxon>
        <taxon>Betaproteobacteria</taxon>
        <taxon>Nitrosomonadales</taxon>
        <taxon>Sulfuricellaceae</taxon>
        <taxon>Sulfuricella</taxon>
    </lineage>
</organism>
<dbReference type="STRING" id="1163617.SCD_n01951"/>
<dbReference type="GO" id="GO:0005524">
    <property type="term" value="F:ATP binding"/>
    <property type="evidence" value="ECO:0007669"/>
    <property type="project" value="UniProtKB-KW"/>
</dbReference>
<dbReference type="Gene3D" id="3.40.50.300">
    <property type="entry name" value="P-loop containing nucleotide triphosphate hydrolases"/>
    <property type="match status" value="1"/>
</dbReference>
<dbReference type="Proteomes" id="UP000015559">
    <property type="component" value="Chromosome"/>
</dbReference>
<evidence type="ECO:0000256" key="2">
    <source>
        <dbReference type="ARBA" id="ARBA00022741"/>
    </source>
</evidence>
<dbReference type="GO" id="GO:0005886">
    <property type="term" value="C:plasma membrane"/>
    <property type="evidence" value="ECO:0007669"/>
    <property type="project" value="TreeGrafter"/>
</dbReference>
<dbReference type="InterPro" id="IPR007831">
    <property type="entry name" value="T2SS_GspE_N"/>
</dbReference>
<evidence type="ECO:0000256" key="1">
    <source>
        <dbReference type="ARBA" id="ARBA00006611"/>
    </source>
</evidence>
<dbReference type="InterPro" id="IPR003593">
    <property type="entry name" value="AAA+_ATPase"/>
</dbReference>
<dbReference type="SMART" id="SM00382">
    <property type="entry name" value="AAA"/>
    <property type="match status" value="1"/>
</dbReference>
<dbReference type="Pfam" id="PF05157">
    <property type="entry name" value="MshEN"/>
    <property type="match status" value="1"/>
</dbReference>
<dbReference type="CDD" id="cd01129">
    <property type="entry name" value="PulE-GspE-like"/>
    <property type="match status" value="1"/>
</dbReference>
<protein>
    <submittedName>
        <fullName evidence="6">Type II secretion system protein E</fullName>
    </submittedName>
</protein>
<dbReference type="Gene3D" id="3.30.300.160">
    <property type="entry name" value="Type II secretion system, protein E, N-terminal domain"/>
    <property type="match status" value="1"/>
</dbReference>
<feature type="compositionally biased region" description="Polar residues" evidence="4">
    <location>
        <begin position="130"/>
        <end position="143"/>
    </location>
</feature>
<dbReference type="SUPFAM" id="SSF160246">
    <property type="entry name" value="EspE N-terminal domain-like"/>
    <property type="match status" value="1"/>
</dbReference>
<evidence type="ECO:0000313" key="7">
    <source>
        <dbReference type="Proteomes" id="UP000015559"/>
    </source>
</evidence>
<evidence type="ECO:0000313" key="6">
    <source>
        <dbReference type="EMBL" id="BAN35762.1"/>
    </source>
</evidence>
<evidence type="ECO:0000259" key="5">
    <source>
        <dbReference type="PROSITE" id="PS00662"/>
    </source>
</evidence>
<dbReference type="InterPro" id="IPR027417">
    <property type="entry name" value="P-loop_NTPase"/>
</dbReference>
<dbReference type="AlphaFoldDB" id="S6B5F0"/>
<keyword evidence="2" id="KW-0547">Nucleotide-binding</keyword>
<dbReference type="GO" id="GO:0016887">
    <property type="term" value="F:ATP hydrolysis activity"/>
    <property type="evidence" value="ECO:0007669"/>
    <property type="project" value="TreeGrafter"/>
</dbReference>
<evidence type="ECO:0000256" key="3">
    <source>
        <dbReference type="ARBA" id="ARBA00022840"/>
    </source>
</evidence>
<dbReference type="SUPFAM" id="SSF52540">
    <property type="entry name" value="P-loop containing nucleoside triphosphate hydrolases"/>
    <property type="match status" value="1"/>
</dbReference>
<reference evidence="6 7" key="1">
    <citation type="journal article" date="2012" name="Appl. Environ. Microbiol.">
        <title>Draft genome sequence of a psychrotolerant sulfur-oxidizing bacterium, Sulfuricella denitrificans skB26, and proteomic insights into cold adaptation.</title>
        <authorList>
            <person name="Watanabe T."/>
            <person name="Kojima H."/>
            <person name="Fukui M."/>
        </authorList>
    </citation>
    <scope>NUCLEOTIDE SEQUENCE [LARGE SCALE GENOMIC DNA]</scope>
    <source>
        <strain evidence="7">skB26</strain>
    </source>
</reference>
<dbReference type="PANTHER" id="PTHR30258">
    <property type="entry name" value="TYPE II SECRETION SYSTEM PROTEIN GSPE-RELATED"/>
    <property type="match status" value="1"/>
</dbReference>
<sequence>MNTEKEQYSRIADAIARAETSFPGTLAEDFPRILQNIDMLWGSKDATDYINDLFLNDRDNRQGFPMGALEEITMLHQLHDLLFPSFSTNPYDPFTGPNLAAPLEKPAKSQKDNDPLEWRVPEHLLGETNIPDTSPDLSATQVKSAKATDSPASSGRGKPVEWPILRSLHQINDAMELRHNGMHIYAMQGKPIGEILVHFGVIDEQTLRVVQKVQHEQEAGDSMRTPIGQMFAKIGAVDDESLTRALCIQSGMPMVDILGIHIPYETLKLIPSDKARAKQVVPVAVRGDILFLAAADPYSLKDQPFFTVLTGKEVELMYAPRHEIVNRLNMYGLGKTTKDAQDEFHDLAKKTLGFAQNQHVEAEESRLHSNISENDATIINLVNKLIHNAVESGVSDIHIELFQDSTETSIRFRRDGLMEQFSSFPKDYHDAVISRIKIMATLDISERRRPQDGKISFLLPGSRRIDLRVVTIPAIHGKEFVTIRILAAGEPLPLTSIGMSERDLNVFQEVFHRPYGLILVCGPTGSGKTTTLHSVLRELNTDDNKIWTVEDPVEIVQPHLCQVQVNNKIGVTFATVLRSLLRADPDIIMIGEMRDQETAKIALEASMTGHLVLSTLHTNSASETVSRLIDLDVDTFNLSDALLAILAQRLARKLCPLCAKKVEAPLNELEALANEYRHTSHGRLPTMQEREKIIQGWRETYGQNGKIYLSRPVGCKQCSGGYKGRIGLYELLKVSPTIRHLICQRTAASEYQSTGIQEGMRTLKQDGIEKVLRGITDITQVHSACV</sequence>
<gene>
    <name evidence="6" type="ORF">SCD_n01951</name>
</gene>
<feature type="region of interest" description="Disordered" evidence="4">
    <location>
        <begin position="126"/>
        <end position="159"/>
    </location>
</feature>
<proteinExistence type="inferred from homology"/>
<dbReference type="Gene3D" id="3.30.450.90">
    <property type="match status" value="1"/>
</dbReference>
<accession>S6B5F0</accession>
<dbReference type="InterPro" id="IPR037257">
    <property type="entry name" value="T2SS_E_N_sf"/>
</dbReference>
<keyword evidence="7" id="KW-1185">Reference proteome</keyword>
<dbReference type="RefSeq" id="WP_009204956.1">
    <property type="nucleotide sequence ID" value="NC_022357.1"/>
</dbReference>
<dbReference type="InterPro" id="IPR001482">
    <property type="entry name" value="T2SS/T4SS_dom"/>
</dbReference>
<keyword evidence="3" id="KW-0067">ATP-binding</keyword>
<dbReference type="PROSITE" id="PS00662">
    <property type="entry name" value="T2SP_E"/>
    <property type="match status" value="1"/>
</dbReference>